<accession>A0A0E9WWN9</accession>
<dbReference type="AlphaFoldDB" id="A0A0E9WWN9"/>
<name>A0A0E9WWN9_ANGAN</name>
<dbReference type="EMBL" id="GBXM01014517">
    <property type="protein sequence ID" value="JAH94060.1"/>
    <property type="molecule type" value="Transcribed_RNA"/>
</dbReference>
<protein>
    <submittedName>
        <fullName evidence="1">Uncharacterized protein</fullName>
    </submittedName>
</protein>
<sequence length="99" mass="11041">MRNPLLSSPVRARSFTDARHPLGCVTGCHCVTSLAHRLSQMDWSGKFLPVEHSFLPAFRQTGVNYEIFLLEKTGANMVPRTGNTNSKAHSPTYVRLIIT</sequence>
<reference evidence="1" key="2">
    <citation type="journal article" date="2015" name="Fish Shellfish Immunol.">
        <title>Early steps in the European eel (Anguilla anguilla)-Vibrio vulnificus interaction in the gills: Role of the RtxA13 toxin.</title>
        <authorList>
            <person name="Callol A."/>
            <person name="Pajuelo D."/>
            <person name="Ebbesson L."/>
            <person name="Teles M."/>
            <person name="MacKenzie S."/>
            <person name="Amaro C."/>
        </authorList>
    </citation>
    <scope>NUCLEOTIDE SEQUENCE</scope>
</reference>
<organism evidence="1">
    <name type="scientific">Anguilla anguilla</name>
    <name type="common">European freshwater eel</name>
    <name type="synonym">Muraena anguilla</name>
    <dbReference type="NCBI Taxonomy" id="7936"/>
    <lineage>
        <taxon>Eukaryota</taxon>
        <taxon>Metazoa</taxon>
        <taxon>Chordata</taxon>
        <taxon>Craniata</taxon>
        <taxon>Vertebrata</taxon>
        <taxon>Euteleostomi</taxon>
        <taxon>Actinopterygii</taxon>
        <taxon>Neopterygii</taxon>
        <taxon>Teleostei</taxon>
        <taxon>Anguilliformes</taxon>
        <taxon>Anguillidae</taxon>
        <taxon>Anguilla</taxon>
    </lineage>
</organism>
<proteinExistence type="predicted"/>
<reference evidence="1" key="1">
    <citation type="submission" date="2014-11" db="EMBL/GenBank/DDBJ databases">
        <authorList>
            <person name="Amaro Gonzalez C."/>
        </authorList>
    </citation>
    <scope>NUCLEOTIDE SEQUENCE</scope>
</reference>
<evidence type="ECO:0000313" key="1">
    <source>
        <dbReference type="EMBL" id="JAH94060.1"/>
    </source>
</evidence>